<dbReference type="InterPro" id="IPR000836">
    <property type="entry name" value="PRTase_dom"/>
</dbReference>
<dbReference type="GO" id="GO:0005737">
    <property type="term" value="C:cytoplasm"/>
    <property type="evidence" value="ECO:0007669"/>
    <property type="project" value="UniProtKB-SubCell"/>
</dbReference>
<dbReference type="SUPFAM" id="SSF53271">
    <property type="entry name" value="PRTase-like"/>
    <property type="match status" value="1"/>
</dbReference>
<comment type="similarity">
    <text evidence="5 11">Belongs to the purine/pyrimidine phosphoribosyltransferase family.</text>
</comment>
<evidence type="ECO:0000256" key="8">
    <source>
        <dbReference type="ARBA" id="ARBA00022676"/>
    </source>
</evidence>
<evidence type="ECO:0000256" key="3">
    <source>
        <dbReference type="ARBA" id="ARBA00004496"/>
    </source>
</evidence>
<comment type="subunit">
    <text evidence="11">Homodimer.</text>
</comment>
<dbReference type="STRING" id="754477.Q7C_134"/>
<keyword evidence="9 11" id="KW-0808">Transferase</keyword>
<evidence type="ECO:0000256" key="4">
    <source>
        <dbReference type="ARBA" id="ARBA00004659"/>
    </source>
</evidence>
<dbReference type="GO" id="GO:0006168">
    <property type="term" value="P:adenine salvage"/>
    <property type="evidence" value="ECO:0007669"/>
    <property type="project" value="InterPro"/>
</dbReference>
<dbReference type="FunFam" id="3.40.50.2020:FF:000021">
    <property type="entry name" value="Adenine phosphoribosyltransferase"/>
    <property type="match status" value="1"/>
</dbReference>
<dbReference type="PANTHER" id="PTHR32315">
    <property type="entry name" value="ADENINE PHOSPHORIBOSYLTRANSFERASE"/>
    <property type="match status" value="1"/>
</dbReference>
<comment type="subcellular location">
    <subcellularLocation>
        <location evidence="3 11">Cytoplasm</location>
    </subcellularLocation>
</comment>
<dbReference type="GO" id="GO:0044209">
    <property type="term" value="P:AMP salvage"/>
    <property type="evidence" value="ECO:0007669"/>
    <property type="project" value="UniProtKB-UniRule"/>
</dbReference>
<dbReference type="NCBIfam" id="NF002636">
    <property type="entry name" value="PRK02304.1-5"/>
    <property type="match status" value="1"/>
</dbReference>
<dbReference type="GO" id="GO:0016208">
    <property type="term" value="F:AMP binding"/>
    <property type="evidence" value="ECO:0007669"/>
    <property type="project" value="TreeGrafter"/>
</dbReference>
<dbReference type="EMBL" id="CP003380">
    <property type="protein sequence ID" value="AFJ01315.1"/>
    <property type="molecule type" value="Genomic_DNA"/>
</dbReference>
<dbReference type="GO" id="GO:0002055">
    <property type="term" value="F:adenine binding"/>
    <property type="evidence" value="ECO:0007669"/>
    <property type="project" value="TreeGrafter"/>
</dbReference>
<dbReference type="RefSeq" id="WP_014702765.1">
    <property type="nucleotide sequence ID" value="NC_017856.1"/>
</dbReference>
<dbReference type="HAMAP" id="MF_00004">
    <property type="entry name" value="Aden_phosphoribosyltr"/>
    <property type="match status" value="1"/>
</dbReference>
<keyword evidence="8 11" id="KW-0328">Glycosyltransferase</keyword>
<comment type="function">
    <text evidence="2 11">Catalyzes a salvage reaction resulting in the formation of AMP, that is energically less costly than de novo synthesis.</text>
</comment>
<evidence type="ECO:0000256" key="7">
    <source>
        <dbReference type="ARBA" id="ARBA00022490"/>
    </source>
</evidence>
<dbReference type="AlphaFoldDB" id="I1YEH2"/>
<feature type="domain" description="Phosphoribosyltransferase" evidence="12">
    <location>
        <begin position="49"/>
        <end position="150"/>
    </location>
</feature>
<dbReference type="UniPathway" id="UPA00588">
    <property type="reaction ID" value="UER00646"/>
</dbReference>
<dbReference type="InterPro" id="IPR050054">
    <property type="entry name" value="UPRTase/APRTase"/>
</dbReference>
<dbReference type="HOGENOM" id="CLU_063339_3_0_6"/>
<dbReference type="Proteomes" id="UP000009145">
    <property type="component" value="Chromosome"/>
</dbReference>
<dbReference type="NCBIfam" id="NF002634">
    <property type="entry name" value="PRK02304.1-3"/>
    <property type="match status" value="1"/>
</dbReference>
<evidence type="ECO:0000313" key="14">
    <source>
        <dbReference type="Proteomes" id="UP000009145"/>
    </source>
</evidence>
<proteinExistence type="inferred from homology"/>
<dbReference type="InterPro" id="IPR005764">
    <property type="entry name" value="Ade_phspho_trans"/>
</dbReference>
<evidence type="ECO:0000256" key="2">
    <source>
        <dbReference type="ARBA" id="ARBA00003968"/>
    </source>
</evidence>
<evidence type="ECO:0000256" key="5">
    <source>
        <dbReference type="ARBA" id="ARBA00008391"/>
    </source>
</evidence>
<dbReference type="eggNOG" id="COG0503">
    <property type="taxonomic scope" value="Bacteria"/>
</dbReference>
<comment type="catalytic activity">
    <reaction evidence="1 11">
        <text>AMP + diphosphate = 5-phospho-alpha-D-ribose 1-diphosphate + adenine</text>
        <dbReference type="Rhea" id="RHEA:16609"/>
        <dbReference type="ChEBI" id="CHEBI:16708"/>
        <dbReference type="ChEBI" id="CHEBI:33019"/>
        <dbReference type="ChEBI" id="CHEBI:58017"/>
        <dbReference type="ChEBI" id="CHEBI:456215"/>
        <dbReference type="EC" id="2.4.2.7"/>
    </reaction>
</comment>
<dbReference type="InterPro" id="IPR029057">
    <property type="entry name" value="PRTase-like"/>
</dbReference>
<evidence type="ECO:0000256" key="1">
    <source>
        <dbReference type="ARBA" id="ARBA00000868"/>
    </source>
</evidence>
<dbReference type="PANTHER" id="PTHR32315:SF3">
    <property type="entry name" value="ADENINE PHOSPHORIBOSYLTRANSFERASE"/>
    <property type="match status" value="1"/>
</dbReference>
<dbReference type="OrthoDB" id="9803963at2"/>
<comment type="pathway">
    <text evidence="4 11">Purine metabolism; AMP biosynthesis via salvage pathway; AMP from adenine: step 1/1.</text>
</comment>
<organism evidence="13 14">
    <name type="scientific">Methylophaga frappieri (strain ATCC BAA-2434 / DSM 25690 / JAM7)</name>
    <dbReference type="NCBI Taxonomy" id="754477"/>
    <lineage>
        <taxon>Bacteria</taxon>
        <taxon>Pseudomonadati</taxon>
        <taxon>Pseudomonadota</taxon>
        <taxon>Gammaproteobacteria</taxon>
        <taxon>Thiotrichales</taxon>
        <taxon>Piscirickettsiaceae</taxon>
        <taxon>Methylophaga</taxon>
    </lineage>
</organism>
<dbReference type="EC" id="2.4.2.7" evidence="6 11"/>
<evidence type="ECO:0000256" key="10">
    <source>
        <dbReference type="ARBA" id="ARBA00022726"/>
    </source>
</evidence>
<keyword evidence="14" id="KW-1185">Reference proteome</keyword>
<keyword evidence="7 11" id="KW-0963">Cytoplasm</keyword>
<name>I1YEH2_METFJ</name>
<dbReference type="Pfam" id="PF00156">
    <property type="entry name" value="Pribosyltran"/>
    <property type="match status" value="1"/>
</dbReference>
<accession>I1YEH2</accession>
<reference evidence="13 14" key="1">
    <citation type="journal article" date="2012" name="J. Bacteriol.">
        <title>Complete genome sequences of Methylophaga sp. strain JAM1 and Methylophaga sp. strain JAM7.</title>
        <authorList>
            <person name="Villeneuve C."/>
            <person name="Martineau C."/>
            <person name="Mauffrey F."/>
            <person name="Villemur R."/>
        </authorList>
    </citation>
    <scope>NUCLEOTIDE SEQUENCE [LARGE SCALE GENOMIC DNA]</scope>
    <source>
        <strain evidence="13 14">JAM7</strain>
    </source>
</reference>
<dbReference type="GO" id="GO:0003999">
    <property type="term" value="F:adenine phosphoribosyltransferase activity"/>
    <property type="evidence" value="ECO:0007669"/>
    <property type="project" value="UniProtKB-UniRule"/>
</dbReference>
<dbReference type="PATRIC" id="fig|754477.3.peg.133"/>
<dbReference type="KEGG" id="mec:Q7C_134"/>
<gene>
    <name evidence="11" type="primary">apt</name>
    <name evidence="13" type="ordered locus">Q7C_134</name>
</gene>
<evidence type="ECO:0000256" key="6">
    <source>
        <dbReference type="ARBA" id="ARBA00011893"/>
    </source>
</evidence>
<dbReference type="GO" id="GO:0006166">
    <property type="term" value="P:purine ribonucleoside salvage"/>
    <property type="evidence" value="ECO:0007669"/>
    <property type="project" value="UniProtKB-UniRule"/>
</dbReference>
<evidence type="ECO:0000313" key="13">
    <source>
        <dbReference type="EMBL" id="AFJ01315.1"/>
    </source>
</evidence>
<evidence type="ECO:0000256" key="9">
    <source>
        <dbReference type="ARBA" id="ARBA00022679"/>
    </source>
</evidence>
<sequence length="172" mass="18690">MKQIAAQIRDVSDFPKPGIVFKDITPLLRDPAAMHQAIQSMIAPFQDHPITVVAGIEARGFVFGALVASQLRVGFVPLRKPGKLPYQTQQIDYDLEYGNASLQIHRDAITEKDRVLIVDDVLATGGTALASCQLVETLGAEVAGCSFLLEISALQGRQKLAAYTLHSVLQYS</sequence>
<protein>
    <recommendedName>
        <fullName evidence="6 11">Adenine phosphoribosyltransferase</fullName>
        <shortName evidence="11">APRT</shortName>
        <ecNumber evidence="6 11">2.4.2.7</ecNumber>
    </recommendedName>
</protein>
<dbReference type="NCBIfam" id="TIGR01090">
    <property type="entry name" value="apt"/>
    <property type="match status" value="1"/>
</dbReference>
<dbReference type="CDD" id="cd06223">
    <property type="entry name" value="PRTases_typeI"/>
    <property type="match status" value="1"/>
</dbReference>
<keyword evidence="10 11" id="KW-0660">Purine salvage</keyword>
<evidence type="ECO:0000256" key="11">
    <source>
        <dbReference type="HAMAP-Rule" id="MF_00004"/>
    </source>
</evidence>
<dbReference type="Gene3D" id="3.40.50.2020">
    <property type="match status" value="1"/>
</dbReference>
<evidence type="ECO:0000259" key="12">
    <source>
        <dbReference type="Pfam" id="PF00156"/>
    </source>
</evidence>